<feature type="region of interest" description="Disordered" evidence="1">
    <location>
        <begin position="191"/>
        <end position="236"/>
    </location>
</feature>
<sequence length="315" mass="34727">MRQPEEFVDIDDLDEMDDYAEMRPPFKTQRISSSGGSSTAQSVMKGPLNLYFSQKSTQKGGLEKGGGIEETKKILRERAVSAFAIRMYDAGLPFNCVNHKSFDKFIEAVGQHGPGMKPPTFHEVRVTHLKKEVDKVEKIVEEHKVQWTKFGCSIMMDKCTARNGKMIINILVNSPIGSVFLGSCTGRGKQSDYGQSKSVSSSKDISLNHSSPPRSARTGTGKSSERDQRPSKRKLKLVKSSPKILGGVDAGVKKAVNNQASEHLLRIRVTVHRRRYNSSWPIAGSPLPTLLDDDMASLIDFGVGNGSIILVEEEC</sequence>
<dbReference type="PANTHER" id="PTHR32166:SF74">
    <property type="entry name" value="OS05G0256350 PROTEIN"/>
    <property type="match status" value="1"/>
</dbReference>
<reference evidence="3" key="2">
    <citation type="submission" date="2019-01" db="UniProtKB">
        <authorList>
            <consortium name="EnsemblPlants"/>
        </authorList>
    </citation>
    <scope>IDENTIFICATION</scope>
    <source>
        <strain evidence="3">cv. Heinz 1706</strain>
    </source>
</reference>
<accession>A0A3Q7JLX0</accession>
<dbReference type="PaxDb" id="4081-Solyc11g042510.1.1"/>
<dbReference type="Proteomes" id="UP000004994">
    <property type="component" value="Chromosome 11"/>
</dbReference>
<dbReference type="PANTHER" id="PTHR32166">
    <property type="entry name" value="OSJNBA0013A04.12 PROTEIN"/>
    <property type="match status" value="1"/>
</dbReference>
<evidence type="ECO:0000313" key="3">
    <source>
        <dbReference type="EnsemblPlants" id="Solyc11g042557.1.1"/>
    </source>
</evidence>
<keyword evidence="4" id="KW-1185">Reference proteome</keyword>
<dbReference type="AlphaFoldDB" id="A0A3Q7JLX0"/>
<feature type="compositionally biased region" description="Low complexity" evidence="1">
    <location>
        <begin position="191"/>
        <end position="205"/>
    </location>
</feature>
<proteinExistence type="predicted"/>
<dbReference type="EnsemblPlants" id="Solyc11g042557.1.1">
    <property type="protein sequence ID" value="Solyc11g042557.1.1"/>
    <property type="gene ID" value="Solyc11g042557.1"/>
</dbReference>
<dbReference type="Gramene" id="Solyc11g042557.1.1">
    <property type="protein sequence ID" value="Solyc11g042557.1.1"/>
    <property type="gene ID" value="Solyc11g042557.1"/>
</dbReference>
<name>A0A3Q7JLX0_SOLLC</name>
<dbReference type="InParanoid" id="A0A3Q7JLX0"/>
<dbReference type="InterPro" id="IPR007021">
    <property type="entry name" value="DUF659"/>
</dbReference>
<feature type="domain" description="DUF659" evidence="2">
    <location>
        <begin position="119"/>
        <end position="185"/>
    </location>
</feature>
<evidence type="ECO:0000313" key="4">
    <source>
        <dbReference type="Proteomes" id="UP000004994"/>
    </source>
</evidence>
<evidence type="ECO:0000259" key="2">
    <source>
        <dbReference type="Pfam" id="PF04937"/>
    </source>
</evidence>
<protein>
    <recommendedName>
        <fullName evidence="2">DUF659 domain-containing protein</fullName>
    </recommendedName>
</protein>
<evidence type="ECO:0000256" key="1">
    <source>
        <dbReference type="SAM" id="MobiDB-lite"/>
    </source>
</evidence>
<reference evidence="3" key="1">
    <citation type="journal article" date="2012" name="Nature">
        <title>The tomato genome sequence provides insights into fleshy fruit evolution.</title>
        <authorList>
            <consortium name="Tomato Genome Consortium"/>
        </authorList>
    </citation>
    <scope>NUCLEOTIDE SEQUENCE [LARGE SCALE GENOMIC DNA]</scope>
    <source>
        <strain evidence="3">cv. Heinz 1706</strain>
    </source>
</reference>
<dbReference type="STRING" id="4081.A0A3Q7JLX0"/>
<dbReference type="Pfam" id="PF04937">
    <property type="entry name" value="DUF659"/>
    <property type="match status" value="1"/>
</dbReference>
<feature type="compositionally biased region" description="Polar residues" evidence="1">
    <location>
        <begin position="207"/>
        <end position="222"/>
    </location>
</feature>
<organism evidence="3">
    <name type="scientific">Solanum lycopersicum</name>
    <name type="common">Tomato</name>
    <name type="synonym">Lycopersicon esculentum</name>
    <dbReference type="NCBI Taxonomy" id="4081"/>
    <lineage>
        <taxon>Eukaryota</taxon>
        <taxon>Viridiplantae</taxon>
        <taxon>Streptophyta</taxon>
        <taxon>Embryophyta</taxon>
        <taxon>Tracheophyta</taxon>
        <taxon>Spermatophyta</taxon>
        <taxon>Magnoliopsida</taxon>
        <taxon>eudicotyledons</taxon>
        <taxon>Gunneridae</taxon>
        <taxon>Pentapetalae</taxon>
        <taxon>asterids</taxon>
        <taxon>lamiids</taxon>
        <taxon>Solanales</taxon>
        <taxon>Solanaceae</taxon>
        <taxon>Solanoideae</taxon>
        <taxon>Solaneae</taxon>
        <taxon>Solanum</taxon>
        <taxon>Solanum subgen. Lycopersicon</taxon>
    </lineage>
</organism>